<accession>B7PBK4</accession>
<keyword evidence="4" id="KW-1185">Reference proteome</keyword>
<evidence type="ECO:0000313" key="3">
    <source>
        <dbReference type="EnsemblMetazoa" id="ISCW001916-PA"/>
    </source>
</evidence>
<feature type="region of interest" description="Disordered" evidence="1">
    <location>
        <begin position="1"/>
        <end position="55"/>
    </location>
</feature>
<organism>
    <name type="scientific">Ixodes scapularis</name>
    <name type="common">Black-legged tick</name>
    <name type="synonym">Deer tick</name>
    <dbReference type="NCBI Taxonomy" id="6945"/>
    <lineage>
        <taxon>Eukaryota</taxon>
        <taxon>Metazoa</taxon>
        <taxon>Ecdysozoa</taxon>
        <taxon>Arthropoda</taxon>
        <taxon>Chelicerata</taxon>
        <taxon>Arachnida</taxon>
        <taxon>Acari</taxon>
        <taxon>Parasitiformes</taxon>
        <taxon>Ixodida</taxon>
        <taxon>Ixodoidea</taxon>
        <taxon>Ixodidae</taxon>
        <taxon>Ixodinae</taxon>
        <taxon>Ixodes</taxon>
    </lineage>
</organism>
<dbReference type="EnsemblMetazoa" id="ISCW001916-RA">
    <property type="protein sequence ID" value="ISCW001916-PA"/>
    <property type="gene ID" value="ISCW001916"/>
</dbReference>
<sequence length="55" mass="5948">MEAQAPAPTSEREASRGSDPPPQRVSGGPDRETSPQRKTAASEKPPPKWFTMGKK</sequence>
<name>B7PBK4_IXOSC</name>
<dbReference type="VEuPathDB" id="VectorBase:ISCW001916"/>
<dbReference type="OrthoDB" id="6502383at2759"/>
<dbReference type="VEuPathDB" id="VectorBase:ISCP_010652"/>
<dbReference type="PaxDb" id="6945-B7PBK4"/>
<reference evidence="2 4" key="1">
    <citation type="submission" date="2008-03" db="EMBL/GenBank/DDBJ databases">
        <title>Annotation of Ixodes scapularis.</title>
        <authorList>
            <consortium name="Ixodes scapularis Genome Project Consortium"/>
            <person name="Caler E."/>
            <person name="Hannick L.I."/>
            <person name="Bidwell S."/>
            <person name="Joardar V."/>
            <person name="Thiagarajan M."/>
            <person name="Amedeo P."/>
            <person name="Galinsky K.J."/>
            <person name="Schobel S."/>
            <person name="Inman J."/>
            <person name="Hostetler J."/>
            <person name="Miller J."/>
            <person name="Hammond M."/>
            <person name="Megy K."/>
            <person name="Lawson D."/>
            <person name="Kodira C."/>
            <person name="Sutton G."/>
            <person name="Meyer J."/>
            <person name="Hill C.A."/>
            <person name="Birren B."/>
            <person name="Nene V."/>
            <person name="Collins F."/>
            <person name="Alarcon-Chaidez F."/>
            <person name="Wikel S."/>
            <person name="Strausberg R."/>
        </authorList>
    </citation>
    <scope>NUCLEOTIDE SEQUENCE [LARGE SCALE GENOMIC DNA]</scope>
    <source>
        <strain evidence="4">Wikel</strain>
        <strain evidence="2">Wikel colony</strain>
    </source>
</reference>
<evidence type="ECO:0000313" key="4">
    <source>
        <dbReference type="Proteomes" id="UP000001555"/>
    </source>
</evidence>
<dbReference type="EMBL" id="DS676823">
    <property type="protein sequence ID" value="EEC03976.1"/>
    <property type="molecule type" value="Genomic_DNA"/>
</dbReference>
<reference evidence="3" key="2">
    <citation type="submission" date="2020-05" db="UniProtKB">
        <authorList>
            <consortium name="EnsemblMetazoa"/>
        </authorList>
    </citation>
    <scope>IDENTIFICATION</scope>
    <source>
        <strain evidence="3">wikel</strain>
    </source>
</reference>
<dbReference type="EMBL" id="ABJB010875857">
    <property type="status" value="NOT_ANNOTATED_CDS"/>
    <property type="molecule type" value="Genomic_DNA"/>
</dbReference>
<protein>
    <submittedName>
        <fullName evidence="2 3">Uncharacterized protein</fullName>
    </submittedName>
</protein>
<evidence type="ECO:0000256" key="1">
    <source>
        <dbReference type="SAM" id="MobiDB-lite"/>
    </source>
</evidence>
<proteinExistence type="predicted"/>
<dbReference type="AlphaFoldDB" id="B7PBK4"/>
<dbReference type="HOGENOM" id="CLU_3034669_0_0_1"/>
<dbReference type="VEuPathDB" id="VectorBase:ISCI001916"/>
<dbReference type="InParanoid" id="B7PBK4"/>
<evidence type="ECO:0000313" key="2">
    <source>
        <dbReference type="EMBL" id="EEC03976.1"/>
    </source>
</evidence>
<gene>
    <name evidence="2" type="ORF">IscW_ISCW001916</name>
</gene>
<dbReference type="Proteomes" id="UP000001555">
    <property type="component" value="Unassembled WGS sequence"/>
</dbReference>